<evidence type="ECO:0000256" key="4">
    <source>
        <dbReference type="ARBA" id="ARBA00022833"/>
    </source>
</evidence>
<keyword evidence="2" id="KW-0479">Metal-binding</keyword>
<keyword evidence="1" id="KW-0343">GTPase activation</keyword>
<dbReference type="RefSeq" id="XP_067177364.1">
    <property type="nucleotide sequence ID" value="XM_067320754.1"/>
</dbReference>
<feature type="region of interest" description="Disordered" evidence="6">
    <location>
        <begin position="323"/>
        <end position="354"/>
    </location>
</feature>
<dbReference type="GO" id="GO:0005737">
    <property type="term" value="C:cytoplasm"/>
    <property type="evidence" value="ECO:0007669"/>
    <property type="project" value="TreeGrafter"/>
</dbReference>
<dbReference type="Gene3D" id="1.10.220.150">
    <property type="entry name" value="Arf GTPase activating protein"/>
    <property type="match status" value="1"/>
</dbReference>
<organism evidence="8 9">
    <name type="scientific">Leishmania martiniquensis</name>
    <dbReference type="NCBI Taxonomy" id="1580590"/>
    <lineage>
        <taxon>Eukaryota</taxon>
        <taxon>Discoba</taxon>
        <taxon>Euglenozoa</taxon>
        <taxon>Kinetoplastea</taxon>
        <taxon>Metakinetoplastina</taxon>
        <taxon>Trypanosomatida</taxon>
        <taxon>Trypanosomatidae</taxon>
        <taxon>Leishmaniinae</taxon>
        <taxon>Leishmania</taxon>
    </lineage>
</organism>
<dbReference type="EMBL" id="JAFEUZ010000028">
    <property type="protein sequence ID" value="KAG5474422.1"/>
    <property type="molecule type" value="Genomic_DNA"/>
</dbReference>
<dbReference type="PRINTS" id="PR00405">
    <property type="entry name" value="REVINTRACTNG"/>
</dbReference>
<evidence type="ECO:0000259" key="7">
    <source>
        <dbReference type="PROSITE" id="PS50115"/>
    </source>
</evidence>
<evidence type="ECO:0000256" key="5">
    <source>
        <dbReference type="PROSITE-ProRule" id="PRU00288"/>
    </source>
</evidence>
<dbReference type="InterPro" id="IPR001164">
    <property type="entry name" value="ArfGAP_dom"/>
</dbReference>
<dbReference type="Proteomes" id="UP000673552">
    <property type="component" value="Chromosome 28"/>
</dbReference>
<keyword evidence="9" id="KW-1185">Reference proteome</keyword>
<dbReference type="SUPFAM" id="SSF57863">
    <property type="entry name" value="ArfGap/RecO-like zinc finger"/>
    <property type="match status" value="1"/>
</dbReference>
<feature type="region of interest" description="Disordered" evidence="6">
    <location>
        <begin position="1"/>
        <end position="21"/>
    </location>
</feature>
<dbReference type="GO" id="GO:0008270">
    <property type="term" value="F:zinc ion binding"/>
    <property type="evidence" value="ECO:0007669"/>
    <property type="project" value="UniProtKB-KW"/>
</dbReference>
<dbReference type="CDD" id="cd08204">
    <property type="entry name" value="ArfGap"/>
    <property type="match status" value="1"/>
</dbReference>
<dbReference type="GO" id="GO:0005096">
    <property type="term" value="F:GTPase activator activity"/>
    <property type="evidence" value="ECO:0007669"/>
    <property type="project" value="UniProtKB-KW"/>
</dbReference>
<dbReference type="InterPro" id="IPR037278">
    <property type="entry name" value="ARFGAP/RecO"/>
</dbReference>
<evidence type="ECO:0000313" key="8">
    <source>
        <dbReference type="EMBL" id="KAG5474422.1"/>
    </source>
</evidence>
<name>A0A836GUZ8_9TRYP</name>
<gene>
    <name evidence="8" type="ORF">LSCM1_03204</name>
</gene>
<accession>A0A836GUZ8</accession>
<evidence type="ECO:0000256" key="6">
    <source>
        <dbReference type="SAM" id="MobiDB-lite"/>
    </source>
</evidence>
<dbReference type="PROSITE" id="PS50115">
    <property type="entry name" value="ARFGAP"/>
    <property type="match status" value="1"/>
</dbReference>
<dbReference type="AlphaFoldDB" id="A0A836GUZ8"/>
<dbReference type="InterPro" id="IPR038508">
    <property type="entry name" value="ArfGAP_dom_sf"/>
</dbReference>
<dbReference type="PANTHER" id="PTHR45705:SF1">
    <property type="entry name" value="FI20236P1"/>
    <property type="match status" value="1"/>
</dbReference>
<dbReference type="Pfam" id="PF01412">
    <property type="entry name" value="ArfGap"/>
    <property type="match status" value="1"/>
</dbReference>
<comment type="caution">
    <text evidence="8">The sequence shown here is derived from an EMBL/GenBank/DDBJ whole genome shotgun (WGS) entry which is preliminary data.</text>
</comment>
<feature type="compositionally biased region" description="Pro residues" evidence="6">
    <location>
        <begin position="202"/>
        <end position="214"/>
    </location>
</feature>
<dbReference type="KEGG" id="lmat:92513266"/>
<evidence type="ECO:0000256" key="2">
    <source>
        <dbReference type="ARBA" id="ARBA00022723"/>
    </source>
</evidence>
<proteinExistence type="predicted"/>
<evidence type="ECO:0000256" key="3">
    <source>
        <dbReference type="ARBA" id="ARBA00022771"/>
    </source>
</evidence>
<sequence length="416" mass="43823">MSAGFHHWHTAEGRSGHASTADRTVGSNGYLCTGHTATSRLNNTAAPPRGAHGAGVAPQQLQRFDVLLRRPENRECFDCGTKQPRWASTNLGIFFCLRCAGIHRAMGTHVSKVKSTNMDAWMESLMCVMEHIGNARGRLLYEYNMPASARVTGTTDTCVLERAIRSKYERKLYYNPRFTELFAQFMETPIEEVGSGGAVHSAPPPKAHTPPPVADAPGQVQQQQHAMLEELWGAPVSSPSTSEPSQQVAQSSPAPHTNVAELFSGTYPTHGASGKPSAGGGRTTLPPPAQGNTAASLSSASPVSAGNDSDWFAAQFGGTTSSLVGSASSGGHSGMPLPNTLHSQSSPPMARDDTEDLFIGTNASVSGSSRSGTKNEILSLFDSAPLAGAGGLTSSDARANAGRYPMAWQPQSVKPH</sequence>
<dbReference type="InterPro" id="IPR051718">
    <property type="entry name" value="ARF_GTPase-activating"/>
</dbReference>
<evidence type="ECO:0000256" key="1">
    <source>
        <dbReference type="ARBA" id="ARBA00022468"/>
    </source>
</evidence>
<dbReference type="FunFam" id="1.10.220.150:FF:000009">
    <property type="entry name" value="stromal membrane-associated protein 1 isoform X1"/>
    <property type="match status" value="1"/>
</dbReference>
<keyword evidence="3 5" id="KW-0863">Zinc-finger</keyword>
<feature type="compositionally biased region" description="Low complexity" evidence="6">
    <location>
        <begin position="294"/>
        <end position="304"/>
    </location>
</feature>
<reference evidence="8 9" key="1">
    <citation type="submission" date="2021-03" db="EMBL/GenBank/DDBJ databases">
        <title>Leishmania (Mundinia) martiniquensis Genome sequencing and assembly.</title>
        <authorList>
            <person name="Almutairi H."/>
            <person name="Gatherer D."/>
        </authorList>
    </citation>
    <scope>NUCLEOTIDE SEQUENCE [LARGE SCALE GENOMIC DNA]</scope>
    <source>
        <strain evidence="8">LSCM1</strain>
    </source>
</reference>
<dbReference type="OrthoDB" id="10266696at2759"/>
<feature type="domain" description="Arf-GAP" evidence="7">
    <location>
        <begin position="62"/>
        <end position="181"/>
    </location>
</feature>
<protein>
    <recommendedName>
        <fullName evidence="7">Arf-GAP domain-containing protein</fullName>
    </recommendedName>
</protein>
<dbReference type="SMART" id="SM00105">
    <property type="entry name" value="ArfGap"/>
    <property type="match status" value="1"/>
</dbReference>
<feature type="region of interest" description="Disordered" evidence="6">
    <location>
        <begin position="194"/>
        <end position="304"/>
    </location>
</feature>
<keyword evidence="4" id="KW-0862">Zinc</keyword>
<evidence type="ECO:0000313" key="9">
    <source>
        <dbReference type="Proteomes" id="UP000673552"/>
    </source>
</evidence>
<dbReference type="GeneID" id="92513266"/>
<feature type="compositionally biased region" description="Polar residues" evidence="6">
    <location>
        <begin position="237"/>
        <end position="255"/>
    </location>
</feature>
<dbReference type="PANTHER" id="PTHR45705">
    <property type="entry name" value="FI20236P1"/>
    <property type="match status" value="1"/>
</dbReference>